<reference evidence="3" key="1">
    <citation type="journal article" date="2019" name="Int. J. Syst. Evol. Microbiol.">
        <title>The Global Catalogue of Microorganisms (GCM) 10K type strain sequencing project: providing services to taxonomists for standard genome sequencing and annotation.</title>
        <authorList>
            <consortium name="The Broad Institute Genomics Platform"/>
            <consortium name="The Broad Institute Genome Sequencing Center for Infectious Disease"/>
            <person name="Wu L."/>
            <person name="Ma J."/>
        </authorList>
    </citation>
    <scope>NUCLEOTIDE SEQUENCE [LARGE SCALE GENOMIC DNA]</scope>
    <source>
        <strain evidence="3">CCM 7282</strain>
    </source>
</reference>
<proteinExistence type="predicted"/>
<evidence type="ECO:0000313" key="3">
    <source>
        <dbReference type="Proteomes" id="UP000619534"/>
    </source>
</evidence>
<protein>
    <submittedName>
        <fullName evidence="2">Uncharacterized protein</fullName>
    </submittedName>
</protein>
<feature type="transmembrane region" description="Helical" evidence="1">
    <location>
        <begin position="7"/>
        <end position="26"/>
    </location>
</feature>
<feature type="transmembrane region" description="Helical" evidence="1">
    <location>
        <begin position="63"/>
        <end position="85"/>
    </location>
</feature>
<organism evidence="2 3">
    <name type="scientific">Thalassobacillus devorans</name>
    <dbReference type="NCBI Taxonomy" id="279813"/>
    <lineage>
        <taxon>Bacteria</taxon>
        <taxon>Bacillati</taxon>
        <taxon>Bacillota</taxon>
        <taxon>Bacilli</taxon>
        <taxon>Bacillales</taxon>
        <taxon>Bacillaceae</taxon>
        <taxon>Thalassobacillus</taxon>
    </lineage>
</organism>
<name>A0ABQ1NJI8_9BACI</name>
<feature type="transmembrane region" description="Helical" evidence="1">
    <location>
        <begin position="32"/>
        <end position="51"/>
    </location>
</feature>
<dbReference type="EMBL" id="BMCJ01000001">
    <property type="protein sequence ID" value="GGC78833.1"/>
    <property type="molecule type" value="Genomic_DNA"/>
</dbReference>
<gene>
    <name evidence="2" type="ORF">GCM10007216_06650</name>
</gene>
<dbReference type="Proteomes" id="UP000619534">
    <property type="component" value="Unassembled WGS sequence"/>
</dbReference>
<evidence type="ECO:0000256" key="1">
    <source>
        <dbReference type="SAM" id="Phobius"/>
    </source>
</evidence>
<keyword evidence="3" id="KW-1185">Reference proteome</keyword>
<keyword evidence="1" id="KW-0812">Transmembrane</keyword>
<dbReference type="RefSeq" id="WP_062445335.1">
    <property type="nucleotide sequence ID" value="NZ_BMCJ01000001.1"/>
</dbReference>
<evidence type="ECO:0000313" key="2">
    <source>
        <dbReference type="EMBL" id="GGC78833.1"/>
    </source>
</evidence>
<sequence>MGAIETLMLFYPTIFLLLGIIFGIGYKLSKRRLFLIGLFGYLLANAAFFFFREGGFAGLEQGATGAGLGVFADLTFVELVSLLIVPSGYSFIYTGLLLLGYLFTSITVALSRKNAEA</sequence>
<feature type="transmembrane region" description="Helical" evidence="1">
    <location>
        <begin position="91"/>
        <end position="110"/>
    </location>
</feature>
<keyword evidence="1" id="KW-0472">Membrane</keyword>
<accession>A0ABQ1NJI8</accession>
<comment type="caution">
    <text evidence="2">The sequence shown here is derived from an EMBL/GenBank/DDBJ whole genome shotgun (WGS) entry which is preliminary data.</text>
</comment>
<keyword evidence="1" id="KW-1133">Transmembrane helix</keyword>